<dbReference type="Pfam" id="PF13561">
    <property type="entry name" value="adh_short_C2"/>
    <property type="match status" value="1"/>
</dbReference>
<evidence type="ECO:0000313" key="3">
    <source>
        <dbReference type="EMBL" id="STX51064.1"/>
    </source>
</evidence>
<dbReference type="InterPro" id="IPR036291">
    <property type="entry name" value="NAD(P)-bd_dom_sf"/>
</dbReference>
<gene>
    <name evidence="3" type="ORF">NCTC13316_01154</name>
</gene>
<sequence>MRILIIGGTGTLGKAVANEFLSRHEVIIAARNKGDIQVDISQLESIQEMYHQVGKVDAVVSTTGQVHFGPLKEFTNENWALGLNNKLMGQVNLVMIGMDYVVDSGSFTLTSGILNRDPIKFGASASLVNGAIDSFVKAASIELPRSLRINVVSPTVLTESMDSYGDFFRGFIPVPSATVAKAFAKSVEGAQTGQVYQVN</sequence>
<organism evidence="3 4">
    <name type="scientific">Legionella busanensis</name>
    <dbReference type="NCBI Taxonomy" id="190655"/>
    <lineage>
        <taxon>Bacteria</taxon>
        <taxon>Pseudomonadati</taxon>
        <taxon>Pseudomonadota</taxon>
        <taxon>Gammaproteobacteria</taxon>
        <taxon>Legionellales</taxon>
        <taxon>Legionellaceae</taxon>
        <taxon>Legionella</taxon>
    </lineage>
</organism>
<name>A0A378JIT7_9GAMM</name>
<dbReference type="CDD" id="cd11731">
    <property type="entry name" value="Lin1944_like_SDR_c"/>
    <property type="match status" value="1"/>
</dbReference>
<dbReference type="PANTHER" id="PTHR43477:SF1">
    <property type="entry name" value="DIHYDROANTICAPSIN 7-DEHYDROGENASE"/>
    <property type="match status" value="1"/>
</dbReference>
<dbReference type="PRINTS" id="PR00081">
    <property type="entry name" value="GDHRDH"/>
</dbReference>
<dbReference type="GO" id="GO:0016491">
    <property type="term" value="F:oxidoreductase activity"/>
    <property type="evidence" value="ECO:0007669"/>
    <property type="project" value="UniProtKB-KW"/>
</dbReference>
<dbReference type="InterPro" id="IPR051122">
    <property type="entry name" value="SDR_DHRS6-like"/>
</dbReference>
<dbReference type="Proteomes" id="UP000254794">
    <property type="component" value="Unassembled WGS sequence"/>
</dbReference>
<dbReference type="OrthoDB" id="9787486at2"/>
<dbReference type="NCBIfam" id="NF005754">
    <property type="entry name" value="PRK07578.1"/>
    <property type="match status" value="1"/>
</dbReference>
<evidence type="ECO:0000256" key="2">
    <source>
        <dbReference type="ARBA" id="ARBA00023002"/>
    </source>
</evidence>
<accession>A0A378JIT7</accession>
<dbReference type="Gene3D" id="3.40.50.720">
    <property type="entry name" value="NAD(P)-binding Rossmann-like Domain"/>
    <property type="match status" value="1"/>
</dbReference>
<dbReference type="EMBL" id="UGOD01000001">
    <property type="protein sequence ID" value="STX51064.1"/>
    <property type="molecule type" value="Genomic_DNA"/>
</dbReference>
<proteinExistence type="inferred from homology"/>
<dbReference type="RefSeq" id="WP_115330725.1">
    <property type="nucleotide sequence ID" value="NZ_CAAAHP010000001.1"/>
</dbReference>
<dbReference type="InterPro" id="IPR002347">
    <property type="entry name" value="SDR_fam"/>
</dbReference>
<reference evidence="3 4" key="1">
    <citation type="submission" date="2018-06" db="EMBL/GenBank/DDBJ databases">
        <authorList>
            <consortium name="Pathogen Informatics"/>
            <person name="Doyle S."/>
        </authorList>
    </citation>
    <scope>NUCLEOTIDE SEQUENCE [LARGE SCALE GENOMIC DNA]</scope>
    <source>
        <strain evidence="3 4">NCTC13316</strain>
    </source>
</reference>
<keyword evidence="2" id="KW-0560">Oxidoreductase</keyword>
<protein>
    <submittedName>
        <fullName evidence="3">Dehydrogenase</fullName>
    </submittedName>
</protein>
<dbReference type="SUPFAM" id="SSF51735">
    <property type="entry name" value="NAD(P)-binding Rossmann-fold domains"/>
    <property type="match status" value="1"/>
</dbReference>
<keyword evidence="4" id="KW-1185">Reference proteome</keyword>
<evidence type="ECO:0000256" key="1">
    <source>
        <dbReference type="ARBA" id="ARBA00006484"/>
    </source>
</evidence>
<dbReference type="AlphaFoldDB" id="A0A378JIT7"/>
<comment type="similarity">
    <text evidence="1">Belongs to the short-chain dehydrogenases/reductases (SDR) family.</text>
</comment>
<evidence type="ECO:0000313" key="4">
    <source>
        <dbReference type="Proteomes" id="UP000254794"/>
    </source>
</evidence>
<dbReference type="PANTHER" id="PTHR43477">
    <property type="entry name" value="DIHYDROANTICAPSIN 7-DEHYDROGENASE"/>
    <property type="match status" value="1"/>
</dbReference>